<organism evidence="7 8">
    <name type="scientific">Massilia soli</name>
    <dbReference type="NCBI Taxonomy" id="2792854"/>
    <lineage>
        <taxon>Bacteria</taxon>
        <taxon>Pseudomonadati</taxon>
        <taxon>Pseudomonadota</taxon>
        <taxon>Betaproteobacteria</taxon>
        <taxon>Burkholderiales</taxon>
        <taxon>Oxalobacteraceae</taxon>
        <taxon>Telluria group</taxon>
        <taxon>Massilia</taxon>
    </lineage>
</organism>
<dbReference type="NCBIfam" id="TIGR02550">
    <property type="entry name" value="flagell_flgL"/>
    <property type="match status" value="1"/>
</dbReference>
<dbReference type="PANTHER" id="PTHR42792">
    <property type="entry name" value="FLAGELLIN"/>
    <property type="match status" value="1"/>
</dbReference>
<gene>
    <name evidence="7" type="primary">flgL</name>
    <name evidence="7" type="ORF">I4X03_017345</name>
</gene>
<evidence type="ECO:0000313" key="7">
    <source>
        <dbReference type="EMBL" id="MBZ2209037.1"/>
    </source>
</evidence>
<evidence type="ECO:0000256" key="1">
    <source>
        <dbReference type="ARBA" id="ARBA00004365"/>
    </source>
</evidence>
<comment type="caution">
    <text evidence="7">The sequence shown here is derived from an EMBL/GenBank/DDBJ whole genome shotgun (WGS) entry which is preliminary data.</text>
</comment>
<dbReference type="InterPro" id="IPR001492">
    <property type="entry name" value="Flagellin"/>
</dbReference>
<comment type="similarity">
    <text evidence="3">Belongs to the bacterial flagellin family.</text>
</comment>
<dbReference type="Proteomes" id="UP000809349">
    <property type="component" value="Unassembled WGS sequence"/>
</dbReference>
<keyword evidence="8" id="KW-1185">Reference proteome</keyword>
<keyword evidence="7" id="KW-0282">Flagellum</keyword>
<dbReference type="InterPro" id="IPR013384">
    <property type="entry name" value="Flagell_FlgL"/>
</dbReference>
<evidence type="ECO:0000259" key="6">
    <source>
        <dbReference type="Pfam" id="PF21158"/>
    </source>
</evidence>
<reference evidence="7 8" key="2">
    <citation type="submission" date="2021-08" db="EMBL/GenBank/DDBJ databases">
        <title>Massilia sp. R798.</title>
        <authorList>
            <person name="Baek J.H."/>
            <person name="Jung H.S."/>
            <person name="Kim K.R."/>
            <person name="Jeon C.O."/>
        </authorList>
    </citation>
    <scope>NUCLEOTIDE SEQUENCE [LARGE SCALE GENOMIC DNA]</scope>
    <source>
        <strain evidence="7 8">R798</strain>
    </source>
</reference>
<dbReference type="SUPFAM" id="SSF64518">
    <property type="entry name" value="Phase 1 flagellin"/>
    <property type="match status" value="1"/>
</dbReference>
<evidence type="ECO:0000256" key="3">
    <source>
        <dbReference type="ARBA" id="ARBA00005709"/>
    </source>
</evidence>
<evidence type="ECO:0000313" key="8">
    <source>
        <dbReference type="Proteomes" id="UP000809349"/>
    </source>
</evidence>
<keyword evidence="7" id="KW-0966">Cell projection</keyword>
<keyword evidence="7" id="KW-0969">Cilium</keyword>
<name>A0ABS7SSX0_9BURK</name>
<evidence type="ECO:0000259" key="5">
    <source>
        <dbReference type="Pfam" id="PF00669"/>
    </source>
</evidence>
<evidence type="ECO:0000256" key="4">
    <source>
        <dbReference type="ARBA" id="ARBA00023143"/>
    </source>
</evidence>
<evidence type="ECO:0000256" key="2">
    <source>
        <dbReference type="ARBA" id="ARBA00004613"/>
    </source>
</evidence>
<feature type="domain" description="Flagellin N-terminal" evidence="5">
    <location>
        <begin position="3"/>
        <end position="141"/>
    </location>
</feature>
<dbReference type="PANTHER" id="PTHR42792:SF1">
    <property type="entry name" value="FLAGELLAR HOOK-ASSOCIATED PROTEIN 3"/>
    <property type="match status" value="1"/>
</dbReference>
<protein>
    <submittedName>
        <fullName evidence="7">Flagellar hook-associated protein FlgL</fullName>
    </submittedName>
</protein>
<proteinExistence type="inferred from homology"/>
<keyword evidence="4" id="KW-0975">Bacterial flagellum</keyword>
<dbReference type="RefSeq" id="WP_223469513.1">
    <property type="nucleotide sequence ID" value="NZ_JAFBIL020000007.1"/>
</dbReference>
<dbReference type="EMBL" id="JAFBIL020000007">
    <property type="protein sequence ID" value="MBZ2209037.1"/>
    <property type="molecule type" value="Genomic_DNA"/>
</dbReference>
<dbReference type="Pfam" id="PF00669">
    <property type="entry name" value="Flagellin_N"/>
    <property type="match status" value="1"/>
</dbReference>
<dbReference type="InterPro" id="IPR001029">
    <property type="entry name" value="Flagellin_N"/>
</dbReference>
<dbReference type="Pfam" id="PF21158">
    <property type="entry name" value="flgK_1st_1"/>
    <property type="match status" value="1"/>
</dbReference>
<feature type="domain" description="Flagellar hook-associated protein 1 D2-like" evidence="6">
    <location>
        <begin position="198"/>
        <end position="289"/>
    </location>
</feature>
<comment type="subcellular location">
    <subcellularLocation>
        <location evidence="1">Bacterial flagellum</location>
    </subcellularLocation>
    <subcellularLocation>
        <location evidence="2">Secreted</location>
    </subcellularLocation>
</comment>
<dbReference type="InterPro" id="IPR049119">
    <property type="entry name" value="FlgK_D2-like"/>
</dbReference>
<accession>A0ABS7SSX0</accession>
<dbReference type="Gene3D" id="1.20.1330.10">
    <property type="entry name" value="f41 fragment of flagellin, N-terminal domain"/>
    <property type="match status" value="2"/>
</dbReference>
<sequence length="410" mass="43084">MRISTNTMFETGTNQMGSLQSQLARTQMQLSTNRRILTPSDDPVASARALEVTQSQAVNTQYGVNRQNARSSLSQVEQALASTTQLIHDIKTIAVSAGNGTMLPADRQALAIDLKGRLNDLLGVANTADGVGGYLFSGYSTGSPPFSLVDGGAAYHGDQGIRKLQVASSREIAVSDSGSSVFENIATGNGTFQTSAASANKGAGVVSSGAITDASLIKGHDYQIEFTVTGTPAVTTYTVTDLSRAAEVPVPAPVALNVPFESGKQIAFEGVVFDIAGAPASGDIFNVKPSEKQSIFTTLSQLIDTLGLPANGPKQAALSNGLNMAMDNLDAALENVLSVRAGVGSSLKELDYLDGAGEDRNIQYSEALSDLQDLDMVKAYSLFQQQKMTLEASQMSFKSLSGLSLFNYLR</sequence>
<reference evidence="7 8" key="1">
    <citation type="submission" date="2021-01" db="EMBL/GenBank/DDBJ databases">
        <authorList>
            <person name="Ruan W."/>
            <person name="Khan S.A."/>
            <person name="Jeon C.O."/>
        </authorList>
    </citation>
    <scope>NUCLEOTIDE SEQUENCE [LARGE SCALE GENOMIC DNA]</scope>
    <source>
        <strain evidence="7 8">R798</strain>
    </source>
</reference>